<dbReference type="HOGENOM" id="CLU_028281_6_1_1"/>
<sequence>MSRALLETSTGIFRFQLRVPESPQRGHDLPDPWEGPEQCHAGFCLFSNPEAGGGLSLITTPRIAHLIATSKEIPESTGIEPEAFYEAEVPSKGSGLIANRTIRKGEVIMQRGPVLLIQSVPHIDLEPGRRLELYQAAVDRLPEPMRSRFLRQTGDTVYDKVEKNSFRVFLDGDRKHSIHLGLFPDVSKFNHDCRPNVHYRISDLTHTTVAVRDIPAGEELTISYIYGLKPRAERLEQLSEWGFMCTCPQCALSEPEAGASDNRIRQIKMLEDEIEELVAKGAPLLRPELGARLVELYREKRLDAYMAPALTRAALLYSMFGHEERAREYAREAVGALEREVGPRAGDLGPMRALARDPKSHWSWAVKVTSGDKKAAAAAAAAGRRRNGTLGARSGGERARLGKGKREKEKGVRG</sequence>
<accession>G2Q4K4</accession>
<dbReference type="RefSeq" id="XP_003658942.1">
    <property type="nucleotide sequence ID" value="XM_003658894.1"/>
</dbReference>
<dbReference type="EMBL" id="CP003002">
    <property type="protein sequence ID" value="AEO53697.1"/>
    <property type="molecule type" value="Genomic_DNA"/>
</dbReference>
<proteinExistence type="predicted"/>
<feature type="compositionally biased region" description="Basic and acidic residues" evidence="1">
    <location>
        <begin position="395"/>
        <end position="414"/>
    </location>
</feature>
<evidence type="ECO:0000313" key="3">
    <source>
        <dbReference type="EMBL" id="AEO53697.1"/>
    </source>
</evidence>
<dbReference type="SUPFAM" id="SSF82199">
    <property type="entry name" value="SET domain"/>
    <property type="match status" value="1"/>
</dbReference>
<dbReference type="eggNOG" id="KOG2084">
    <property type="taxonomic scope" value="Eukaryota"/>
</dbReference>
<dbReference type="KEGG" id="mtm:MYCTH_99098"/>
<evidence type="ECO:0000259" key="2">
    <source>
        <dbReference type="PROSITE" id="PS50280"/>
    </source>
</evidence>
<gene>
    <name evidence="3" type="ORF">MYCTH_99098</name>
</gene>
<dbReference type="InterPro" id="IPR046341">
    <property type="entry name" value="SET_dom_sf"/>
</dbReference>
<dbReference type="PANTHER" id="PTHR47332">
    <property type="entry name" value="SET DOMAIN-CONTAINING PROTEIN 5"/>
    <property type="match status" value="1"/>
</dbReference>
<feature type="domain" description="SET" evidence="2">
    <location>
        <begin position="82"/>
        <end position="225"/>
    </location>
</feature>
<evidence type="ECO:0000313" key="4">
    <source>
        <dbReference type="Proteomes" id="UP000007322"/>
    </source>
</evidence>
<dbReference type="InParanoid" id="G2Q4K4"/>
<dbReference type="Gene3D" id="2.170.270.10">
    <property type="entry name" value="SET domain"/>
    <property type="match status" value="1"/>
</dbReference>
<dbReference type="CDD" id="cd20071">
    <property type="entry name" value="SET_SMYD"/>
    <property type="match status" value="1"/>
</dbReference>
<reference evidence="3 4" key="1">
    <citation type="journal article" date="2011" name="Nat. Biotechnol.">
        <title>Comparative genomic analysis of the thermophilic biomass-degrading fungi Myceliophthora thermophila and Thielavia terrestris.</title>
        <authorList>
            <person name="Berka R.M."/>
            <person name="Grigoriev I.V."/>
            <person name="Otillar R."/>
            <person name="Salamov A."/>
            <person name="Grimwood J."/>
            <person name="Reid I."/>
            <person name="Ishmael N."/>
            <person name="John T."/>
            <person name="Darmond C."/>
            <person name="Moisan M.-C."/>
            <person name="Henrissat B."/>
            <person name="Coutinho P.M."/>
            <person name="Lombard V."/>
            <person name="Natvig D.O."/>
            <person name="Lindquist E."/>
            <person name="Schmutz J."/>
            <person name="Lucas S."/>
            <person name="Harris P."/>
            <person name="Powlowski J."/>
            <person name="Bellemare A."/>
            <person name="Taylor D."/>
            <person name="Butler G."/>
            <person name="de Vries R.P."/>
            <person name="Allijn I.E."/>
            <person name="van den Brink J."/>
            <person name="Ushinsky S."/>
            <person name="Storms R."/>
            <person name="Powell A.J."/>
            <person name="Paulsen I.T."/>
            <person name="Elbourne L.D.H."/>
            <person name="Baker S.E."/>
            <person name="Magnuson J."/>
            <person name="LaBoissiere S."/>
            <person name="Clutterbuck A.J."/>
            <person name="Martinez D."/>
            <person name="Wogulis M."/>
            <person name="de Leon A.L."/>
            <person name="Rey M.W."/>
            <person name="Tsang A."/>
        </authorList>
    </citation>
    <scope>NUCLEOTIDE SEQUENCE [LARGE SCALE GENOMIC DNA]</scope>
    <source>
        <strain evidence="4">ATCC 42464 / BCRC 31852 / DSM 1799</strain>
    </source>
</reference>
<keyword evidence="4" id="KW-1185">Reference proteome</keyword>
<dbReference type="Proteomes" id="UP000007322">
    <property type="component" value="Chromosome 1"/>
</dbReference>
<dbReference type="PROSITE" id="PS50280">
    <property type="entry name" value="SET"/>
    <property type="match status" value="1"/>
</dbReference>
<dbReference type="VEuPathDB" id="FungiDB:MYCTH_99098"/>
<dbReference type="STRING" id="573729.G2Q4K4"/>
<dbReference type="SMART" id="SM00317">
    <property type="entry name" value="SET"/>
    <property type="match status" value="1"/>
</dbReference>
<feature type="region of interest" description="Disordered" evidence="1">
    <location>
        <begin position="377"/>
        <end position="414"/>
    </location>
</feature>
<dbReference type="OrthoDB" id="1028014at2759"/>
<name>G2Q4K4_THET4</name>
<protein>
    <recommendedName>
        <fullName evidence="2">SET domain-containing protein</fullName>
    </recommendedName>
</protein>
<dbReference type="PANTHER" id="PTHR47332:SF6">
    <property type="entry name" value="SET DOMAIN-CONTAINING PROTEIN"/>
    <property type="match status" value="1"/>
</dbReference>
<dbReference type="OMA" id="HDCRPSL"/>
<dbReference type="Pfam" id="PF00856">
    <property type="entry name" value="SET"/>
    <property type="match status" value="1"/>
</dbReference>
<dbReference type="InterPro" id="IPR001214">
    <property type="entry name" value="SET_dom"/>
</dbReference>
<dbReference type="GeneID" id="11506082"/>
<evidence type="ECO:0000256" key="1">
    <source>
        <dbReference type="SAM" id="MobiDB-lite"/>
    </source>
</evidence>
<organism evidence="3 4">
    <name type="scientific">Thermothelomyces thermophilus (strain ATCC 42464 / BCRC 31852 / DSM 1799)</name>
    <name type="common">Sporotrichum thermophile</name>
    <dbReference type="NCBI Taxonomy" id="573729"/>
    <lineage>
        <taxon>Eukaryota</taxon>
        <taxon>Fungi</taxon>
        <taxon>Dikarya</taxon>
        <taxon>Ascomycota</taxon>
        <taxon>Pezizomycotina</taxon>
        <taxon>Sordariomycetes</taxon>
        <taxon>Sordariomycetidae</taxon>
        <taxon>Sordariales</taxon>
        <taxon>Chaetomiaceae</taxon>
        <taxon>Thermothelomyces</taxon>
    </lineage>
</organism>
<dbReference type="AlphaFoldDB" id="G2Q4K4"/>
<dbReference type="InterPro" id="IPR053185">
    <property type="entry name" value="SET_domain_protein"/>
</dbReference>